<gene>
    <name evidence="1" type="ORF">R545_25525</name>
</gene>
<dbReference type="EMBL" id="NBRZ01000037">
    <property type="protein sequence ID" value="OSG79777.1"/>
    <property type="molecule type" value="Genomic_DNA"/>
</dbReference>
<protein>
    <submittedName>
        <fullName evidence="1">Uncharacterized protein</fullName>
    </submittedName>
</protein>
<proteinExistence type="predicted"/>
<dbReference type="AlphaFoldDB" id="A0A7Z0Y126"/>
<name>A0A7Z0Y126_SALDZ</name>
<dbReference type="Proteomes" id="UP000868516">
    <property type="component" value="Unassembled WGS sequence"/>
</dbReference>
<reference evidence="1" key="1">
    <citation type="submission" date="2017-03" db="EMBL/GenBank/DDBJ databases">
        <title>Salmonella serotype comparative study.</title>
        <authorList>
            <person name="Liao J."/>
        </authorList>
    </citation>
    <scope>NUCLEOTIDE SEQUENCE [LARGE SCALE GENOMIC DNA]</scope>
    <source>
        <strain evidence="1">NY_FSL S10-1123</strain>
    </source>
</reference>
<organism evidence="1">
    <name type="scientific">Salmonella enterica subsp. diarizonae serovar Rough:r:z</name>
    <dbReference type="NCBI Taxonomy" id="1974321"/>
    <lineage>
        <taxon>Bacteria</taxon>
        <taxon>Pseudomonadati</taxon>
        <taxon>Pseudomonadota</taxon>
        <taxon>Gammaproteobacteria</taxon>
        <taxon>Enterobacterales</taxon>
        <taxon>Enterobacteriaceae</taxon>
        <taxon>Salmonella</taxon>
    </lineage>
</organism>
<sequence length="108" mass="11912">MIRITGYPGDDRRARQRLNREACESLIRSIKSLLRIFRFTRSGETGKGKAASHAVQEGVTAEINGAALFPGSRSENGGTFAGLINERMVLLHQQTGRKRRAGVEINVM</sequence>
<comment type="caution">
    <text evidence="1">The sequence shown here is derived from an EMBL/GenBank/DDBJ whole genome shotgun (WGS) entry which is preliminary data.</text>
</comment>
<evidence type="ECO:0000313" key="1">
    <source>
        <dbReference type="EMBL" id="OSG79777.1"/>
    </source>
</evidence>
<accession>A0A7Z0Y126</accession>